<gene>
    <name evidence="2" type="ORF">Slin15195_G017120</name>
</gene>
<evidence type="ECO:0000313" key="2">
    <source>
        <dbReference type="EMBL" id="USW48393.1"/>
    </source>
</evidence>
<reference evidence="2" key="1">
    <citation type="submission" date="2022-06" db="EMBL/GenBank/DDBJ databases">
        <title>Complete genome sequences of two strains of the flax pathogen Septoria linicola.</title>
        <authorList>
            <person name="Lapalu N."/>
            <person name="Simon A."/>
            <person name="Demenou B."/>
            <person name="Paumier D."/>
            <person name="Guillot M.-P."/>
            <person name="Gout L."/>
            <person name="Valade R."/>
        </authorList>
    </citation>
    <scope>NUCLEOTIDE SEQUENCE</scope>
    <source>
        <strain evidence="2">SE15195</strain>
    </source>
</reference>
<name>A0A9Q9EGL6_9PEZI</name>
<organism evidence="2 3">
    <name type="scientific">Septoria linicola</name>
    <dbReference type="NCBI Taxonomy" id="215465"/>
    <lineage>
        <taxon>Eukaryota</taxon>
        <taxon>Fungi</taxon>
        <taxon>Dikarya</taxon>
        <taxon>Ascomycota</taxon>
        <taxon>Pezizomycotina</taxon>
        <taxon>Dothideomycetes</taxon>
        <taxon>Dothideomycetidae</taxon>
        <taxon>Mycosphaerellales</taxon>
        <taxon>Mycosphaerellaceae</taxon>
        <taxon>Septoria</taxon>
    </lineage>
</organism>
<keyword evidence="1" id="KW-0732">Signal</keyword>
<dbReference type="EMBL" id="CP099418">
    <property type="protein sequence ID" value="USW48393.1"/>
    <property type="molecule type" value="Genomic_DNA"/>
</dbReference>
<dbReference type="PROSITE" id="PS51257">
    <property type="entry name" value="PROKAR_LIPOPROTEIN"/>
    <property type="match status" value="1"/>
</dbReference>
<dbReference type="Proteomes" id="UP001056384">
    <property type="component" value="Chromosome 1"/>
</dbReference>
<dbReference type="AlphaFoldDB" id="A0A9Q9EGL6"/>
<proteinExistence type="predicted"/>
<evidence type="ECO:0000313" key="3">
    <source>
        <dbReference type="Proteomes" id="UP001056384"/>
    </source>
</evidence>
<accession>A0A9Q9EGL6</accession>
<evidence type="ECO:0000256" key="1">
    <source>
        <dbReference type="SAM" id="SignalP"/>
    </source>
</evidence>
<keyword evidence="3" id="KW-1185">Reference proteome</keyword>
<feature type="signal peptide" evidence="1">
    <location>
        <begin position="1"/>
        <end position="18"/>
    </location>
</feature>
<protein>
    <submittedName>
        <fullName evidence="2">Uncharacterized protein</fullName>
    </submittedName>
</protein>
<feature type="chain" id="PRO_5040337385" evidence="1">
    <location>
        <begin position="19"/>
        <end position="176"/>
    </location>
</feature>
<sequence>MLLSKLFATSVLAATALAACPDQQRIAAIKYIVDAFNEVDFQKSAELIAGMPLAPQCQAFLFINGLPGVSPAFDATTVKAFSQTVRQVFGHVEPKPLAPCTLFPLPIDTRIVVPAIFDKETCLITELPTYITIPTSQAGNPISPPTVPKIPGLERLPGSQPILMALVPAIANLYNL</sequence>